<evidence type="ECO:0000313" key="3">
    <source>
        <dbReference type="Proteomes" id="UP000244005"/>
    </source>
</evidence>
<sequence>MMMDIDEDSYALDPPPYVPVEHIWNDSEFWKRYSFVGRIDTGPFAGCTAVVKKGNPGKKYALQIDSKIDRFGFNADSRQCLRLFRKCVVLNRILPKHKNINAMDHMVFSQTSLFMLQDMCEGFLEITHFYPQATDLSARALFIQLADAVQFMHDYGVVHGNLISKNILFYMKPFTDPVYCKITGFDLAVHYHYLANKFKRNFHEADYLYDHHLSHHSQMPYTKAGDVRDLGKILYQMLVNNADPDNIPASGPDFKPWVRDAAMHLLRMIGPRGFGPHKDEDLLEIDGVLRHPWLKLLPPNPGLANVKELERLMVKYHSDWSVIERILVNPRIPFKYMRAEVDLRLWYVNKRTTWLGNRNLDLVENRDHPERVCEIRILRRVSPAGSSSRAKPVNALALYNELMVNLKILPPHPSIVDLEDVFINKDFIMILRRCEDYSTLEDFIKFATEDRARRCFRQLVHAIRHMHSYGVVHMGLHCDNIVFSEDDSDLDWRRDWRRPKLINITEAFWIPGLATNTIPNFDPASLVTPEQILMANQAYCTAEKDIRDLGRILFSILYGKWLDMDQIRGMPLTAEQLRPGRFSDNALDLLRWIGPYPFGPQDFVPLMTIDELCAHPWVMEDLPV</sequence>
<feature type="domain" description="Protein kinase" evidence="1">
    <location>
        <begin position="349"/>
        <end position="618"/>
    </location>
</feature>
<evidence type="ECO:0000259" key="1">
    <source>
        <dbReference type="PROSITE" id="PS50011"/>
    </source>
</evidence>
<protein>
    <recommendedName>
        <fullName evidence="1">Protein kinase domain-containing protein</fullName>
    </recommendedName>
</protein>
<dbReference type="GO" id="GO:0005516">
    <property type="term" value="F:calmodulin binding"/>
    <property type="evidence" value="ECO:0000318"/>
    <property type="project" value="GO_Central"/>
</dbReference>
<dbReference type="GO" id="GO:0005524">
    <property type="term" value="F:ATP binding"/>
    <property type="evidence" value="ECO:0007669"/>
    <property type="project" value="InterPro"/>
</dbReference>
<organism evidence="2 3">
    <name type="scientific">Marchantia polymorpha</name>
    <name type="common">Common liverwort</name>
    <name type="synonym">Marchantia aquatica</name>
    <dbReference type="NCBI Taxonomy" id="3197"/>
    <lineage>
        <taxon>Eukaryota</taxon>
        <taxon>Viridiplantae</taxon>
        <taxon>Streptophyta</taxon>
        <taxon>Embryophyta</taxon>
        <taxon>Marchantiophyta</taxon>
        <taxon>Marchantiopsida</taxon>
        <taxon>Marchantiidae</taxon>
        <taxon>Marchantiales</taxon>
        <taxon>Marchantiaceae</taxon>
        <taxon>Marchantia</taxon>
    </lineage>
</organism>
<proteinExistence type="predicted"/>
<dbReference type="GO" id="GO:0005737">
    <property type="term" value="C:cytoplasm"/>
    <property type="evidence" value="ECO:0000318"/>
    <property type="project" value="GO_Central"/>
</dbReference>
<dbReference type="GO" id="GO:0005634">
    <property type="term" value="C:nucleus"/>
    <property type="evidence" value="ECO:0000318"/>
    <property type="project" value="GO_Central"/>
</dbReference>
<accession>A0A2R6W4A9</accession>
<dbReference type="Gramene" id="Mp7g09790.1">
    <property type="protein sequence ID" value="Mp7g09790.1.cds"/>
    <property type="gene ID" value="Mp7g09790"/>
</dbReference>
<dbReference type="PROSITE" id="PS50011">
    <property type="entry name" value="PROTEIN_KINASE_DOM"/>
    <property type="match status" value="2"/>
</dbReference>
<dbReference type="PANTHER" id="PTHR44167:SF18">
    <property type="entry name" value="PROTEIN KINASE DOMAIN-CONTAINING PROTEIN"/>
    <property type="match status" value="1"/>
</dbReference>
<dbReference type="OrthoDB" id="10252171at2759"/>
<dbReference type="EMBL" id="KZ772826">
    <property type="protein sequence ID" value="PTQ28698.1"/>
    <property type="molecule type" value="Genomic_DNA"/>
</dbReference>
<dbReference type="SMART" id="SM00220">
    <property type="entry name" value="S_TKc"/>
    <property type="match status" value="1"/>
</dbReference>
<dbReference type="GO" id="GO:0035556">
    <property type="term" value="P:intracellular signal transduction"/>
    <property type="evidence" value="ECO:0000318"/>
    <property type="project" value="GO_Central"/>
</dbReference>
<dbReference type="GO" id="GO:0004683">
    <property type="term" value="F:calcium/calmodulin-dependent protein kinase activity"/>
    <property type="evidence" value="ECO:0000318"/>
    <property type="project" value="GO_Central"/>
</dbReference>
<dbReference type="GO" id="GO:0009931">
    <property type="term" value="F:calcium-dependent protein serine/threonine kinase activity"/>
    <property type="evidence" value="ECO:0000318"/>
    <property type="project" value="GO_Central"/>
</dbReference>
<dbReference type="InterPro" id="IPR011009">
    <property type="entry name" value="Kinase-like_dom_sf"/>
</dbReference>
<feature type="domain" description="Protein kinase" evidence="1">
    <location>
        <begin position="33"/>
        <end position="332"/>
    </location>
</feature>
<keyword evidence="3" id="KW-1185">Reference proteome</keyword>
<dbReference type="Proteomes" id="UP000244005">
    <property type="component" value="Unassembled WGS sequence"/>
</dbReference>
<dbReference type="Pfam" id="PF00069">
    <property type="entry name" value="Pkinase"/>
    <property type="match status" value="2"/>
</dbReference>
<gene>
    <name evidence="2" type="ORF">MARPO_0156s0001</name>
</gene>
<dbReference type="Gene3D" id="1.10.510.10">
    <property type="entry name" value="Transferase(Phosphotransferase) domain 1"/>
    <property type="match status" value="2"/>
</dbReference>
<dbReference type="AlphaFoldDB" id="A0A2R6W4A9"/>
<name>A0A2R6W4A9_MARPO</name>
<evidence type="ECO:0000313" key="2">
    <source>
        <dbReference type="EMBL" id="PTQ28698.1"/>
    </source>
</evidence>
<dbReference type="InterPro" id="IPR000719">
    <property type="entry name" value="Prot_kinase_dom"/>
</dbReference>
<dbReference type="SUPFAM" id="SSF56112">
    <property type="entry name" value="Protein kinase-like (PK-like)"/>
    <property type="match status" value="2"/>
</dbReference>
<reference evidence="3" key="1">
    <citation type="journal article" date="2017" name="Cell">
        <title>Insights into land plant evolution garnered from the Marchantia polymorpha genome.</title>
        <authorList>
            <person name="Bowman J.L."/>
            <person name="Kohchi T."/>
            <person name="Yamato K.T."/>
            <person name="Jenkins J."/>
            <person name="Shu S."/>
            <person name="Ishizaki K."/>
            <person name="Yamaoka S."/>
            <person name="Nishihama R."/>
            <person name="Nakamura Y."/>
            <person name="Berger F."/>
            <person name="Adam C."/>
            <person name="Aki S.S."/>
            <person name="Althoff F."/>
            <person name="Araki T."/>
            <person name="Arteaga-Vazquez M.A."/>
            <person name="Balasubrmanian S."/>
            <person name="Barry K."/>
            <person name="Bauer D."/>
            <person name="Boehm C.R."/>
            <person name="Briginshaw L."/>
            <person name="Caballero-Perez J."/>
            <person name="Catarino B."/>
            <person name="Chen F."/>
            <person name="Chiyoda S."/>
            <person name="Chovatia M."/>
            <person name="Davies K.M."/>
            <person name="Delmans M."/>
            <person name="Demura T."/>
            <person name="Dierschke T."/>
            <person name="Dolan L."/>
            <person name="Dorantes-Acosta A.E."/>
            <person name="Eklund D.M."/>
            <person name="Florent S.N."/>
            <person name="Flores-Sandoval E."/>
            <person name="Fujiyama A."/>
            <person name="Fukuzawa H."/>
            <person name="Galik B."/>
            <person name="Grimanelli D."/>
            <person name="Grimwood J."/>
            <person name="Grossniklaus U."/>
            <person name="Hamada T."/>
            <person name="Haseloff J."/>
            <person name="Hetherington A.J."/>
            <person name="Higo A."/>
            <person name="Hirakawa Y."/>
            <person name="Hundley H.N."/>
            <person name="Ikeda Y."/>
            <person name="Inoue K."/>
            <person name="Inoue S.I."/>
            <person name="Ishida S."/>
            <person name="Jia Q."/>
            <person name="Kakita M."/>
            <person name="Kanazawa T."/>
            <person name="Kawai Y."/>
            <person name="Kawashima T."/>
            <person name="Kennedy M."/>
            <person name="Kinose K."/>
            <person name="Kinoshita T."/>
            <person name="Kohara Y."/>
            <person name="Koide E."/>
            <person name="Komatsu K."/>
            <person name="Kopischke S."/>
            <person name="Kubo M."/>
            <person name="Kyozuka J."/>
            <person name="Lagercrantz U."/>
            <person name="Lin S.S."/>
            <person name="Lindquist E."/>
            <person name="Lipzen A.M."/>
            <person name="Lu C.W."/>
            <person name="De Luna E."/>
            <person name="Martienssen R.A."/>
            <person name="Minamino N."/>
            <person name="Mizutani M."/>
            <person name="Mizutani M."/>
            <person name="Mochizuki N."/>
            <person name="Monte I."/>
            <person name="Mosher R."/>
            <person name="Nagasaki H."/>
            <person name="Nakagami H."/>
            <person name="Naramoto S."/>
            <person name="Nishitani K."/>
            <person name="Ohtani M."/>
            <person name="Okamoto T."/>
            <person name="Okumura M."/>
            <person name="Phillips J."/>
            <person name="Pollak B."/>
            <person name="Reinders A."/>
            <person name="Rovekamp M."/>
            <person name="Sano R."/>
            <person name="Sawa S."/>
            <person name="Schmid M.W."/>
            <person name="Shirakawa M."/>
            <person name="Solano R."/>
            <person name="Spunde A."/>
            <person name="Suetsugu N."/>
            <person name="Sugano S."/>
            <person name="Sugiyama A."/>
            <person name="Sun R."/>
            <person name="Suzuki Y."/>
            <person name="Takenaka M."/>
            <person name="Takezawa D."/>
            <person name="Tomogane H."/>
            <person name="Tsuzuki M."/>
            <person name="Ueda T."/>
            <person name="Umeda M."/>
            <person name="Ward J.M."/>
            <person name="Watanabe Y."/>
            <person name="Yazaki K."/>
            <person name="Yokoyama R."/>
            <person name="Yoshitake Y."/>
            <person name="Yotsui I."/>
            <person name="Zachgo S."/>
            <person name="Schmutz J."/>
        </authorList>
    </citation>
    <scope>NUCLEOTIDE SEQUENCE [LARGE SCALE GENOMIC DNA]</scope>
    <source>
        <strain evidence="3">Tak-1</strain>
    </source>
</reference>
<dbReference type="PANTHER" id="PTHR44167">
    <property type="entry name" value="OVARIAN-SPECIFIC SERINE/THREONINE-PROTEIN KINASE LOK-RELATED"/>
    <property type="match status" value="1"/>
</dbReference>